<evidence type="ECO:0000313" key="6">
    <source>
        <dbReference type="WBParaSite" id="BXY_1653200.1"/>
    </source>
</evidence>
<organism evidence="4 6">
    <name type="scientific">Bursaphelenchus xylophilus</name>
    <name type="common">Pinewood nematode worm</name>
    <name type="synonym">Aphelenchoides xylophilus</name>
    <dbReference type="NCBI Taxonomy" id="6326"/>
    <lineage>
        <taxon>Eukaryota</taxon>
        <taxon>Metazoa</taxon>
        <taxon>Ecdysozoa</taxon>
        <taxon>Nematoda</taxon>
        <taxon>Chromadorea</taxon>
        <taxon>Rhabditida</taxon>
        <taxon>Tylenchina</taxon>
        <taxon>Tylenchomorpha</taxon>
        <taxon>Aphelenchoidea</taxon>
        <taxon>Aphelenchoididae</taxon>
        <taxon>Bursaphelenchus</taxon>
    </lineage>
</organism>
<reference evidence="3" key="2">
    <citation type="submission" date="2020-08" db="EMBL/GenBank/DDBJ databases">
        <authorList>
            <person name="Kikuchi T."/>
        </authorList>
    </citation>
    <scope>NUCLEOTIDE SEQUENCE</scope>
    <source>
        <strain evidence="2">Ka4C1</strain>
    </source>
</reference>
<accession>A0A1I7SU12</accession>
<sequence length="136" mass="15909">MKVKSHVWTALDGRQVWWAPTERERVPRRSLGPPTSHAGYSLLSPCSVSWSWPEGRRRSKRNGGKWPRRNIWKAKGPRVLSLSVVVVAAMLTYFLVPFTTTEHFPNFFGRQPHIPTKEFWARKRTKVENKRTLESR</sequence>
<evidence type="ECO:0000313" key="3">
    <source>
        <dbReference type="EMBL" id="CAG9107704.1"/>
    </source>
</evidence>
<feature type="transmembrane region" description="Helical" evidence="1">
    <location>
        <begin position="79"/>
        <end position="96"/>
    </location>
</feature>
<dbReference type="Proteomes" id="UP000659654">
    <property type="component" value="Unassembled WGS sequence"/>
</dbReference>
<keyword evidence="1" id="KW-0812">Transmembrane</keyword>
<name>A0A1I7SU12_BURXY</name>
<gene>
    <name evidence="2" type="ORF">BXYJ_LOCUS6493</name>
</gene>
<keyword evidence="1" id="KW-1133">Transmembrane helix</keyword>
<evidence type="ECO:0000313" key="4">
    <source>
        <dbReference type="Proteomes" id="UP000095284"/>
    </source>
</evidence>
<dbReference type="AlphaFoldDB" id="A0A1I7SU12"/>
<dbReference type="Proteomes" id="UP000095284">
    <property type="component" value="Unplaced"/>
</dbReference>
<protein>
    <submittedName>
        <fullName evidence="2">(pine wood nematode) hypothetical protein</fullName>
    </submittedName>
</protein>
<dbReference type="Proteomes" id="UP000582659">
    <property type="component" value="Unassembled WGS sequence"/>
</dbReference>
<keyword evidence="1" id="KW-0472">Membrane</keyword>
<evidence type="ECO:0000313" key="5">
    <source>
        <dbReference type="Proteomes" id="UP000659654"/>
    </source>
</evidence>
<evidence type="ECO:0000313" key="2">
    <source>
        <dbReference type="EMBL" id="CAD5221068.1"/>
    </source>
</evidence>
<dbReference type="EMBL" id="CAJFDI010000003">
    <property type="protein sequence ID" value="CAD5221068.1"/>
    <property type="molecule type" value="Genomic_DNA"/>
</dbReference>
<dbReference type="WBParaSite" id="BXY_1653200.1">
    <property type="protein sequence ID" value="BXY_1653200.1"/>
    <property type="gene ID" value="BXY_1653200"/>
</dbReference>
<proteinExistence type="predicted"/>
<dbReference type="EMBL" id="CAJFCV020000003">
    <property type="protein sequence ID" value="CAG9107704.1"/>
    <property type="molecule type" value="Genomic_DNA"/>
</dbReference>
<keyword evidence="5" id="KW-1185">Reference proteome</keyword>
<evidence type="ECO:0000256" key="1">
    <source>
        <dbReference type="SAM" id="Phobius"/>
    </source>
</evidence>
<reference evidence="6" key="1">
    <citation type="submission" date="2016-11" db="UniProtKB">
        <authorList>
            <consortium name="WormBaseParasite"/>
        </authorList>
    </citation>
    <scope>IDENTIFICATION</scope>
</reference>